<sequence length="340" mass="37066">MYSAHRRRVRVMTGSNRANVQAVKLDATLAKLQGLLLRGCGARPGSSPGSSLNNDMAVGKATNTASPQVAHLVNLQPNIPVGTVETPVDDTAMMPATSGRGDNVVDESKTWYYGSTFVEGEMVERLATHTEGSELTLRPPKRQKVDTTSGSAQKDSVMIALSETSGRRPIPESESVYSAVAGPSTSKLRSEDSGTGKEGGLHFPLPDKNCSRQDGAKPFAEESHQRTKLEDMEGRETAPQVLVNECGEPACASTTNTECQELLNEREGRTETGGELARKLVDLQSALDNERRERLRLQAQLEKARQKEVELLKTIDDFKRERSDPIVVSAVMDAFPRLFE</sequence>
<gene>
    <name evidence="3" type="ORF">GFSPODELE1_LOCUS8170</name>
</gene>
<keyword evidence="1" id="KW-0175">Coiled coil</keyword>
<keyword evidence="4" id="KW-1185">Reference proteome</keyword>
<evidence type="ECO:0000256" key="2">
    <source>
        <dbReference type="SAM" id="MobiDB-lite"/>
    </source>
</evidence>
<feature type="compositionally biased region" description="Basic and acidic residues" evidence="2">
    <location>
        <begin position="209"/>
        <end position="236"/>
    </location>
</feature>
<feature type="coiled-coil region" evidence="1">
    <location>
        <begin position="280"/>
        <end position="321"/>
    </location>
</feature>
<evidence type="ECO:0000313" key="3">
    <source>
        <dbReference type="EMBL" id="CAL1711090.1"/>
    </source>
</evidence>
<evidence type="ECO:0000256" key="1">
    <source>
        <dbReference type="SAM" id="Coils"/>
    </source>
</evidence>
<protein>
    <submittedName>
        <fullName evidence="3">Uncharacterized protein</fullName>
    </submittedName>
</protein>
<dbReference type="EMBL" id="OZ037949">
    <property type="protein sequence ID" value="CAL1711090.1"/>
    <property type="molecule type" value="Genomic_DNA"/>
</dbReference>
<name>A0ABP1DTP0_9APHY</name>
<feature type="region of interest" description="Disordered" evidence="2">
    <location>
        <begin position="129"/>
        <end position="236"/>
    </location>
</feature>
<reference evidence="4" key="1">
    <citation type="submission" date="2024-04" db="EMBL/GenBank/DDBJ databases">
        <authorList>
            <person name="Shaw F."/>
            <person name="Minotto A."/>
        </authorList>
    </citation>
    <scope>NUCLEOTIDE SEQUENCE [LARGE SCALE GENOMIC DNA]</scope>
</reference>
<accession>A0ABP1DTP0</accession>
<evidence type="ECO:0000313" key="4">
    <source>
        <dbReference type="Proteomes" id="UP001497453"/>
    </source>
</evidence>
<organism evidence="3 4">
    <name type="scientific">Somion occarium</name>
    <dbReference type="NCBI Taxonomy" id="3059160"/>
    <lineage>
        <taxon>Eukaryota</taxon>
        <taxon>Fungi</taxon>
        <taxon>Dikarya</taxon>
        <taxon>Basidiomycota</taxon>
        <taxon>Agaricomycotina</taxon>
        <taxon>Agaricomycetes</taxon>
        <taxon>Polyporales</taxon>
        <taxon>Cerrenaceae</taxon>
        <taxon>Somion</taxon>
    </lineage>
</organism>
<proteinExistence type="predicted"/>
<dbReference type="Proteomes" id="UP001497453">
    <property type="component" value="Chromosome 6"/>
</dbReference>